<feature type="signal peptide" evidence="1">
    <location>
        <begin position="1"/>
        <end position="19"/>
    </location>
</feature>
<sequence>MKKILFLLALSSSIHSITASTNTTFLLTEISQDSLRITELDKYWSELSKTVREGEFEAYEAGYHPDAVVVFATGKNKTSVPLAKALAGWKQGFIDTKEGKNKSDVEFRFSQRIGDATTAHETGIFNYWSSDSNGKNKVQHIIHFEMLLVKQNGKWVGIMEHQKHRATQEEWDNLNKQNSKY</sequence>
<dbReference type="EMBL" id="JAMFLZ010000001">
    <property type="protein sequence ID" value="MCL6294099.1"/>
    <property type="molecule type" value="Genomic_DNA"/>
</dbReference>
<feature type="chain" id="PRO_5046624177" description="Nuclear transport factor 2 family protein" evidence="1">
    <location>
        <begin position="20"/>
        <end position="181"/>
    </location>
</feature>
<dbReference type="Proteomes" id="UP001165381">
    <property type="component" value="Unassembled WGS sequence"/>
</dbReference>
<gene>
    <name evidence="2" type="ORF">M3P09_03785</name>
</gene>
<proteinExistence type="predicted"/>
<protein>
    <recommendedName>
        <fullName evidence="4">Nuclear transport factor 2 family protein</fullName>
    </recommendedName>
</protein>
<organism evidence="2 3">
    <name type="scientific">Jejuia spongiicola</name>
    <dbReference type="NCBI Taxonomy" id="2942207"/>
    <lineage>
        <taxon>Bacteria</taxon>
        <taxon>Pseudomonadati</taxon>
        <taxon>Bacteroidota</taxon>
        <taxon>Flavobacteriia</taxon>
        <taxon>Flavobacteriales</taxon>
        <taxon>Flavobacteriaceae</taxon>
        <taxon>Jejuia</taxon>
    </lineage>
</organism>
<evidence type="ECO:0000313" key="2">
    <source>
        <dbReference type="EMBL" id="MCL6294099.1"/>
    </source>
</evidence>
<evidence type="ECO:0008006" key="4">
    <source>
        <dbReference type="Google" id="ProtNLM"/>
    </source>
</evidence>
<name>A0ABT0QB22_9FLAO</name>
<evidence type="ECO:0000313" key="3">
    <source>
        <dbReference type="Proteomes" id="UP001165381"/>
    </source>
</evidence>
<reference evidence="2" key="1">
    <citation type="submission" date="2022-05" db="EMBL/GenBank/DDBJ databases">
        <authorList>
            <person name="Park J.-S."/>
        </authorList>
    </citation>
    <scope>NUCLEOTIDE SEQUENCE</scope>
    <source>
        <strain evidence="2">2012CJ34-3</strain>
    </source>
</reference>
<dbReference type="RefSeq" id="WP_249972085.1">
    <property type="nucleotide sequence ID" value="NZ_JAMFLZ010000001.1"/>
</dbReference>
<evidence type="ECO:0000256" key="1">
    <source>
        <dbReference type="SAM" id="SignalP"/>
    </source>
</evidence>
<keyword evidence="3" id="KW-1185">Reference proteome</keyword>
<accession>A0ABT0QB22</accession>
<comment type="caution">
    <text evidence="2">The sequence shown here is derived from an EMBL/GenBank/DDBJ whole genome shotgun (WGS) entry which is preliminary data.</text>
</comment>
<dbReference type="InterPro" id="IPR032710">
    <property type="entry name" value="NTF2-like_dom_sf"/>
</dbReference>
<keyword evidence="1" id="KW-0732">Signal</keyword>
<dbReference type="SUPFAM" id="SSF54427">
    <property type="entry name" value="NTF2-like"/>
    <property type="match status" value="1"/>
</dbReference>
<dbReference type="Gene3D" id="3.10.450.50">
    <property type="match status" value="1"/>
</dbReference>